<dbReference type="OrthoDB" id="9806149at2"/>
<dbReference type="GO" id="GO:0005886">
    <property type="term" value="C:plasma membrane"/>
    <property type="evidence" value="ECO:0007669"/>
    <property type="project" value="TreeGrafter"/>
</dbReference>
<dbReference type="InterPro" id="IPR003439">
    <property type="entry name" value="ABC_transporter-like_ATP-bd"/>
</dbReference>
<dbReference type="Pfam" id="PF00005">
    <property type="entry name" value="ABC_tran"/>
    <property type="match status" value="1"/>
</dbReference>
<dbReference type="InterPro" id="IPR027417">
    <property type="entry name" value="P-loop_NTPase"/>
</dbReference>
<feature type="domain" description="ABC transporter" evidence="4">
    <location>
        <begin position="18"/>
        <end position="259"/>
    </location>
</feature>
<dbReference type="Gene3D" id="3.40.50.300">
    <property type="entry name" value="P-loop containing nucleotide triphosphate hydrolases"/>
    <property type="match status" value="1"/>
</dbReference>
<dbReference type="AlphaFoldDB" id="A0A1H8LMY5"/>
<reference evidence="6" key="1">
    <citation type="submission" date="2016-10" db="EMBL/GenBank/DDBJ databases">
        <authorList>
            <person name="Varghese N."/>
            <person name="Submissions S."/>
        </authorList>
    </citation>
    <scope>NUCLEOTIDE SEQUENCE [LARGE SCALE GENOMIC DNA]</scope>
    <source>
        <strain evidence="6">DSM 26893</strain>
    </source>
</reference>
<evidence type="ECO:0000313" key="6">
    <source>
        <dbReference type="Proteomes" id="UP000199372"/>
    </source>
</evidence>
<dbReference type="SMART" id="SM00382">
    <property type="entry name" value="AAA"/>
    <property type="match status" value="1"/>
</dbReference>
<evidence type="ECO:0000256" key="1">
    <source>
        <dbReference type="ARBA" id="ARBA00022448"/>
    </source>
</evidence>
<dbReference type="Pfam" id="PF12399">
    <property type="entry name" value="BCA_ABC_TP_C"/>
    <property type="match status" value="1"/>
</dbReference>
<keyword evidence="3 5" id="KW-0067">ATP-binding</keyword>
<dbReference type="InterPro" id="IPR003593">
    <property type="entry name" value="AAA+_ATPase"/>
</dbReference>
<sequence>MTAHDRTLQQPVAARAALSARGLSKRFGDFQAIDDVTLEVAEGTIHALIGPNGAGKSTLFGLLTKFIPPTSGTITLGGTDITRFKPEEVVRQGMVRSFQISAVFPHLSLRDNVRVALQHKHGLDRQFWLPERRLNALNGEVDALLDKVGLSDLAGRLASEVSYGRKRALELATTLALDPQVMLLDEPMAGMASADIGTIADLIRRSGEGRTIIMVEHNLDVVEDLCDRVTVLARGAVLAEGSFDEIRASQEVRESYMGAGHD</sequence>
<protein>
    <submittedName>
        <fullName evidence="5">Amino acid/amide ABC transporter ATP-binding protein 1, HAAT family</fullName>
    </submittedName>
</protein>
<accession>A0A1H8LMY5</accession>
<evidence type="ECO:0000256" key="2">
    <source>
        <dbReference type="ARBA" id="ARBA00022741"/>
    </source>
</evidence>
<keyword evidence="6" id="KW-1185">Reference proteome</keyword>
<dbReference type="SUPFAM" id="SSF52540">
    <property type="entry name" value="P-loop containing nucleoside triphosphate hydrolases"/>
    <property type="match status" value="1"/>
</dbReference>
<dbReference type="InterPro" id="IPR032823">
    <property type="entry name" value="BCA_ABC_TP_C"/>
</dbReference>
<dbReference type="CDD" id="cd03219">
    <property type="entry name" value="ABC_Mj1267_LivG_branched"/>
    <property type="match status" value="1"/>
</dbReference>
<name>A0A1H8LMY5_9RHOB</name>
<dbReference type="GO" id="GO:0016887">
    <property type="term" value="F:ATP hydrolysis activity"/>
    <property type="evidence" value="ECO:0007669"/>
    <property type="project" value="InterPro"/>
</dbReference>
<gene>
    <name evidence="5" type="ORF">SAMN04488011_11113</name>
</gene>
<organism evidence="5 6">
    <name type="scientific">Palleronia pelagia</name>
    <dbReference type="NCBI Taxonomy" id="387096"/>
    <lineage>
        <taxon>Bacteria</taxon>
        <taxon>Pseudomonadati</taxon>
        <taxon>Pseudomonadota</taxon>
        <taxon>Alphaproteobacteria</taxon>
        <taxon>Rhodobacterales</taxon>
        <taxon>Roseobacteraceae</taxon>
        <taxon>Palleronia</taxon>
    </lineage>
</organism>
<dbReference type="RefSeq" id="WP_091846641.1">
    <property type="nucleotide sequence ID" value="NZ_FOCM01000011.1"/>
</dbReference>
<dbReference type="PROSITE" id="PS50893">
    <property type="entry name" value="ABC_TRANSPORTER_2"/>
    <property type="match status" value="1"/>
</dbReference>
<dbReference type="InterPro" id="IPR051120">
    <property type="entry name" value="ABC_AA/LPS_Transport"/>
</dbReference>
<keyword evidence="1" id="KW-0813">Transport</keyword>
<evidence type="ECO:0000313" key="5">
    <source>
        <dbReference type="EMBL" id="SEO06383.1"/>
    </source>
</evidence>
<dbReference type="PANTHER" id="PTHR45772">
    <property type="entry name" value="CONSERVED COMPONENT OF ABC TRANSPORTER FOR NATURAL AMINO ACIDS-RELATED"/>
    <property type="match status" value="1"/>
</dbReference>
<dbReference type="Proteomes" id="UP000199372">
    <property type="component" value="Unassembled WGS sequence"/>
</dbReference>
<keyword evidence="2" id="KW-0547">Nucleotide-binding</keyword>
<proteinExistence type="predicted"/>
<dbReference type="PANTHER" id="PTHR45772:SF3">
    <property type="entry name" value="ABC TRANSPORTER ATP-BINDING PROTEIN"/>
    <property type="match status" value="1"/>
</dbReference>
<dbReference type="EMBL" id="FOCM01000011">
    <property type="protein sequence ID" value="SEO06383.1"/>
    <property type="molecule type" value="Genomic_DNA"/>
</dbReference>
<evidence type="ECO:0000259" key="4">
    <source>
        <dbReference type="PROSITE" id="PS50893"/>
    </source>
</evidence>
<dbReference type="GO" id="GO:0005524">
    <property type="term" value="F:ATP binding"/>
    <property type="evidence" value="ECO:0007669"/>
    <property type="project" value="UniProtKB-KW"/>
</dbReference>
<evidence type="ECO:0000256" key="3">
    <source>
        <dbReference type="ARBA" id="ARBA00022840"/>
    </source>
</evidence>